<dbReference type="Pfam" id="PF08263">
    <property type="entry name" value="LRRNT_2"/>
    <property type="match status" value="1"/>
</dbReference>
<gene>
    <name evidence="6" type="ORF">PIB30_075198</name>
</gene>
<feature type="domain" description="Leucine-rich repeat-containing N-terminal plant-type" evidence="5">
    <location>
        <begin position="32"/>
        <end position="70"/>
    </location>
</feature>
<dbReference type="EMBL" id="JASCZI010242608">
    <property type="protein sequence ID" value="MED6211588.1"/>
    <property type="molecule type" value="Genomic_DNA"/>
</dbReference>
<keyword evidence="2" id="KW-0732">Signal</keyword>
<dbReference type="InterPro" id="IPR032675">
    <property type="entry name" value="LRR_dom_sf"/>
</dbReference>
<dbReference type="Gene3D" id="3.80.10.10">
    <property type="entry name" value="Ribonuclease Inhibitor"/>
    <property type="match status" value="1"/>
</dbReference>
<keyword evidence="7" id="KW-1185">Reference proteome</keyword>
<dbReference type="InterPro" id="IPR013210">
    <property type="entry name" value="LRR_N_plant-typ"/>
</dbReference>
<accession>A0ABU6YR87</accession>
<evidence type="ECO:0000259" key="5">
    <source>
        <dbReference type="Pfam" id="PF08263"/>
    </source>
</evidence>
<evidence type="ECO:0000256" key="3">
    <source>
        <dbReference type="ARBA" id="ARBA00022737"/>
    </source>
</evidence>
<comment type="caution">
    <text evidence="6">The sequence shown here is derived from an EMBL/GenBank/DDBJ whole genome shotgun (WGS) entry which is preliminary data.</text>
</comment>
<keyword evidence="4" id="KW-1133">Transmembrane helix</keyword>
<dbReference type="SUPFAM" id="SSF52058">
    <property type="entry name" value="L domain-like"/>
    <property type="match status" value="1"/>
</dbReference>
<proteinExistence type="predicted"/>
<keyword evidence="4" id="KW-0812">Transmembrane</keyword>
<keyword evidence="3" id="KW-0677">Repeat</keyword>
<name>A0ABU6YR87_9FABA</name>
<evidence type="ECO:0000256" key="1">
    <source>
        <dbReference type="ARBA" id="ARBA00022614"/>
    </source>
</evidence>
<keyword evidence="4" id="KW-0472">Membrane</keyword>
<dbReference type="Proteomes" id="UP001341840">
    <property type="component" value="Unassembled WGS sequence"/>
</dbReference>
<evidence type="ECO:0000313" key="7">
    <source>
        <dbReference type="Proteomes" id="UP001341840"/>
    </source>
</evidence>
<sequence>MANTTYSYVVHLVIQATVVLLLALFSQGSSLDATALLRWKETLPYQRILDSWAFQAQNQSPCSWRGISCDSQGSVVVINLAYTELQGTLENLDFTAFPNLQRLDLKVNNLTGIIPQNSG</sequence>
<evidence type="ECO:0000313" key="6">
    <source>
        <dbReference type="EMBL" id="MED6211588.1"/>
    </source>
</evidence>
<evidence type="ECO:0000256" key="4">
    <source>
        <dbReference type="SAM" id="Phobius"/>
    </source>
</evidence>
<dbReference type="PANTHER" id="PTHR48060:SF21">
    <property type="entry name" value="L DOMAIN-LIKE PROTEIN"/>
    <property type="match status" value="1"/>
</dbReference>
<dbReference type="PANTHER" id="PTHR48060">
    <property type="entry name" value="DNA DAMAGE-REPAIR/TOLERATION PROTEIN DRT100"/>
    <property type="match status" value="1"/>
</dbReference>
<feature type="non-terminal residue" evidence="6">
    <location>
        <position position="119"/>
    </location>
</feature>
<organism evidence="6 7">
    <name type="scientific">Stylosanthes scabra</name>
    <dbReference type="NCBI Taxonomy" id="79078"/>
    <lineage>
        <taxon>Eukaryota</taxon>
        <taxon>Viridiplantae</taxon>
        <taxon>Streptophyta</taxon>
        <taxon>Embryophyta</taxon>
        <taxon>Tracheophyta</taxon>
        <taxon>Spermatophyta</taxon>
        <taxon>Magnoliopsida</taxon>
        <taxon>eudicotyledons</taxon>
        <taxon>Gunneridae</taxon>
        <taxon>Pentapetalae</taxon>
        <taxon>rosids</taxon>
        <taxon>fabids</taxon>
        <taxon>Fabales</taxon>
        <taxon>Fabaceae</taxon>
        <taxon>Papilionoideae</taxon>
        <taxon>50 kb inversion clade</taxon>
        <taxon>dalbergioids sensu lato</taxon>
        <taxon>Dalbergieae</taxon>
        <taxon>Pterocarpus clade</taxon>
        <taxon>Stylosanthes</taxon>
    </lineage>
</organism>
<dbReference type="InterPro" id="IPR053211">
    <property type="entry name" value="DNA_repair-toleration"/>
</dbReference>
<feature type="transmembrane region" description="Helical" evidence="4">
    <location>
        <begin position="6"/>
        <end position="25"/>
    </location>
</feature>
<protein>
    <recommendedName>
        <fullName evidence="5">Leucine-rich repeat-containing N-terminal plant-type domain-containing protein</fullName>
    </recommendedName>
</protein>
<keyword evidence="1" id="KW-0433">Leucine-rich repeat</keyword>
<reference evidence="6 7" key="1">
    <citation type="journal article" date="2023" name="Plants (Basel)">
        <title>Bridging the Gap: Combining Genomics and Transcriptomics Approaches to Understand Stylosanthes scabra, an Orphan Legume from the Brazilian Caatinga.</title>
        <authorList>
            <person name="Ferreira-Neto J.R.C."/>
            <person name="da Silva M.D."/>
            <person name="Binneck E."/>
            <person name="de Melo N.F."/>
            <person name="da Silva R.H."/>
            <person name="de Melo A.L.T.M."/>
            <person name="Pandolfi V."/>
            <person name="Bustamante F.O."/>
            <person name="Brasileiro-Vidal A.C."/>
            <person name="Benko-Iseppon A.M."/>
        </authorList>
    </citation>
    <scope>NUCLEOTIDE SEQUENCE [LARGE SCALE GENOMIC DNA]</scope>
    <source>
        <tissue evidence="6">Leaves</tissue>
    </source>
</reference>
<evidence type="ECO:0000256" key="2">
    <source>
        <dbReference type="ARBA" id="ARBA00022729"/>
    </source>
</evidence>